<gene>
    <name evidence="1" type="ORF">SRABI133_02612</name>
</gene>
<dbReference type="AlphaFoldDB" id="A0A9W4PGV7"/>
<reference evidence="1" key="1">
    <citation type="submission" date="2021-11" db="EMBL/GenBank/DDBJ databases">
        <authorList>
            <person name="Bulgarelli D."/>
        </authorList>
    </citation>
    <scope>NUCLEOTIDE SEQUENCE</scope>
    <source>
        <strain evidence="1">Bi133</strain>
    </source>
</reference>
<dbReference type="EMBL" id="CAKKMG010000033">
    <property type="protein sequence ID" value="CAH0229978.1"/>
    <property type="molecule type" value="Genomic_DNA"/>
</dbReference>
<sequence>MNNQIINKYKDLGIHIEKTKSRQEIFTNVSQNDSSLLTTAVFSQFSQKRELKEY</sequence>
<dbReference type="RefSeq" id="WP_230302241.1">
    <property type="nucleotide sequence ID" value="NZ_CAKKMG010000033.1"/>
</dbReference>
<dbReference type="Proteomes" id="UP000789326">
    <property type="component" value="Unassembled WGS sequence"/>
</dbReference>
<proteinExistence type="predicted"/>
<evidence type="ECO:0000313" key="2">
    <source>
        <dbReference type="Proteomes" id="UP000789326"/>
    </source>
</evidence>
<name>A0A9W4PGV7_9BACI</name>
<accession>A0A9W4PGV7</accession>
<comment type="caution">
    <text evidence="1">The sequence shown here is derived from an EMBL/GenBank/DDBJ whole genome shotgun (WGS) entry which is preliminary data.</text>
</comment>
<protein>
    <submittedName>
        <fullName evidence="1">Uncharacterized protein</fullName>
    </submittedName>
</protein>
<evidence type="ECO:0000313" key="1">
    <source>
        <dbReference type="EMBL" id="CAH0229978.1"/>
    </source>
</evidence>
<organism evidence="1 2">
    <name type="scientific">Peribacillus simplex</name>
    <dbReference type="NCBI Taxonomy" id="1478"/>
    <lineage>
        <taxon>Bacteria</taxon>
        <taxon>Bacillati</taxon>
        <taxon>Bacillota</taxon>
        <taxon>Bacilli</taxon>
        <taxon>Bacillales</taxon>
        <taxon>Bacillaceae</taxon>
        <taxon>Peribacillus</taxon>
    </lineage>
</organism>